<feature type="chain" id="PRO_5045196943" description="Outer membrane protein beta-barrel domain-containing protein" evidence="1">
    <location>
        <begin position="26"/>
        <end position="224"/>
    </location>
</feature>
<keyword evidence="3" id="KW-1185">Reference proteome</keyword>
<evidence type="ECO:0000313" key="2">
    <source>
        <dbReference type="EMBL" id="GGG21520.1"/>
    </source>
</evidence>
<name>A0ABQ1WAG9_9BACT</name>
<dbReference type="Proteomes" id="UP000634043">
    <property type="component" value="Unassembled WGS sequence"/>
</dbReference>
<feature type="signal peptide" evidence="1">
    <location>
        <begin position="1"/>
        <end position="25"/>
    </location>
</feature>
<comment type="caution">
    <text evidence="2">The sequence shown here is derived from an EMBL/GenBank/DDBJ whole genome shotgun (WGS) entry which is preliminary data.</text>
</comment>
<dbReference type="EMBL" id="BMFP01000005">
    <property type="protein sequence ID" value="GGG21520.1"/>
    <property type="molecule type" value="Genomic_DNA"/>
</dbReference>
<dbReference type="SUPFAM" id="SSF56925">
    <property type="entry name" value="OMPA-like"/>
    <property type="match status" value="1"/>
</dbReference>
<reference evidence="3" key="1">
    <citation type="journal article" date="2019" name="Int. J. Syst. Evol. Microbiol.">
        <title>The Global Catalogue of Microorganisms (GCM) 10K type strain sequencing project: providing services to taxonomists for standard genome sequencing and annotation.</title>
        <authorList>
            <consortium name="The Broad Institute Genomics Platform"/>
            <consortium name="The Broad Institute Genome Sequencing Center for Infectious Disease"/>
            <person name="Wu L."/>
            <person name="Ma J."/>
        </authorList>
    </citation>
    <scope>NUCLEOTIDE SEQUENCE [LARGE SCALE GENOMIC DNA]</scope>
    <source>
        <strain evidence="3">CGMCC 1.12749</strain>
    </source>
</reference>
<protein>
    <recommendedName>
        <fullName evidence="4">Outer membrane protein beta-barrel domain-containing protein</fullName>
    </recommendedName>
</protein>
<evidence type="ECO:0000313" key="3">
    <source>
        <dbReference type="Proteomes" id="UP000634043"/>
    </source>
</evidence>
<dbReference type="Gene3D" id="2.40.160.20">
    <property type="match status" value="1"/>
</dbReference>
<sequence>MNILQTMKTIHLTILALLVASSAFAQLQSGNRFAGIQVGAGFSKPDEFSKVTSFEAASSAGYFIQDKLVVGLSYGYQYAANRQERCSAPGSSSMFYHYESKTVAHSYNIGPMVRYYVSLGSKFALFAEGTAGFALISKRAEQNSIGTGQFGDPTGGSQTSSTSRSKGLSLYGTLSPGLVFFPSDRLGIELKANLLNYQSGFDRGSDTEAKLSASRMKLGIGFYF</sequence>
<dbReference type="InterPro" id="IPR011250">
    <property type="entry name" value="OMP/PagP_B-barrel"/>
</dbReference>
<gene>
    <name evidence="2" type="ORF">GCM10011323_26820</name>
</gene>
<accession>A0ABQ1WAG9</accession>
<proteinExistence type="predicted"/>
<keyword evidence="1" id="KW-0732">Signal</keyword>
<evidence type="ECO:0008006" key="4">
    <source>
        <dbReference type="Google" id="ProtNLM"/>
    </source>
</evidence>
<organism evidence="2 3">
    <name type="scientific">Pontibacter amylolyticus</name>
    <dbReference type="NCBI Taxonomy" id="1424080"/>
    <lineage>
        <taxon>Bacteria</taxon>
        <taxon>Pseudomonadati</taxon>
        <taxon>Bacteroidota</taxon>
        <taxon>Cytophagia</taxon>
        <taxon>Cytophagales</taxon>
        <taxon>Hymenobacteraceae</taxon>
        <taxon>Pontibacter</taxon>
    </lineage>
</organism>
<evidence type="ECO:0000256" key="1">
    <source>
        <dbReference type="SAM" id="SignalP"/>
    </source>
</evidence>